<protein>
    <submittedName>
        <fullName evidence="2">Enoyl-CoA hydratase</fullName>
    </submittedName>
</protein>
<gene>
    <name evidence="2" type="ORF">AYO28_06950</name>
</gene>
<dbReference type="GO" id="GO:0003824">
    <property type="term" value="F:catalytic activity"/>
    <property type="evidence" value="ECO:0007669"/>
    <property type="project" value="UniProtKB-ARBA"/>
</dbReference>
<reference evidence="2 3" key="1">
    <citation type="submission" date="2016-03" db="EMBL/GenBank/DDBJ databases">
        <title>Draft Genome Assembly of Pseudomonas putida strain CBF10-2.</title>
        <authorList>
            <person name="Iyer R.S."/>
            <person name="Damania A."/>
        </authorList>
    </citation>
    <scope>NUCLEOTIDE SEQUENCE [LARGE SCALE GENOMIC DNA]</scope>
    <source>
        <strain evidence="2 3">CBF10-2</strain>
    </source>
</reference>
<dbReference type="Pfam" id="PF00378">
    <property type="entry name" value="ECH_1"/>
    <property type="match status" value="1"/>
</dbReference>
<dbReference type="PANTHER" id="PTHR43802:SF1">
    <property type="entry name" value="IP11341P-RELATED"/>
    <property type="match status" value="1"/>
</dbReference>
<dbReference type="PANTHER" id="PTHR43802">
    <property type="entry name" value="ENOYL-COA HYDRATASE"/>
    <property type="match status" value="1"/>
</dbReference>
<sequence length="253" mass="27509">MSHFDNYARRFANIELVLREGILQMSLHSDGGSLQWGALDGSIHTQLGECFGEIARDPAVRVLIITGKGEAFCAGMNPGEIPQEPMAQGWHRLLREGKDLLHKLLDIEVPVIGAINGPAWIHAEIPVLSDIVLASEHAELADMAHFIHGVVPGDGVQVVWPMLLGPNRGRYFLLTGQRLSASEAQALGVVAEVLPAGQLLPRAWELAQGIARQPALTARYTRTLFTQPIKRRLLDELGHGLALEGLATIAMSH</sequence>
<dbReference type="CDD" id="cd06558">
    <property type="entry name" value="crotonase-like"/>
    <property type="match status" value="1"/>
</dbReference>
<organism evidence="2 3">
    <name type="scientific">Pseudomonas putida</name>
    <name type="common">Arthrobacter siderocapsulatus</name>
    <dbReference type="NCBI Taxonomy" id="303"/>
    <lineage>
        <taxon>Bacteria</taxon>
        <taxon>Pseudomonadati</taxon>
        <taxon>Pseudomonadota</taxon>
        <taxon>Gammaproteobacteria</taxon>
        <taxon>Pseudomonadales</taxon>
        <taxon>Pseudomonadaceae</taxon>
        <taxon>Pseudomonas</taxon>
    </lineage>
</organism>
<dbReference type="AlphaFoldDB" id="A0A177SWT1"/>
<dbReference type="InterPro" id="IPR029045">
    <property type="entry name" value="ClpP/crotonase-like_dom_sf"/>
</dbReference>
<evidence type="ECO:0000313" key="3">
    <source>
        <dbReference type="Proteomes" id="UP000077752"/>
    </source>
</evidence>
<dbReference type="SUPFAM" id="SSF52096">
    <property type="entry name" value="ClpP/crotonase"/>
    <property type="match status" value="1"/>
</dbReference>
<comment type="similarity">
    <text evidence="1">Belongs to the enoyl-CoA hydratase/isomerase family.</text>
</comment>
<evidence type="ECO:0000256" key="1">
    <source>
        <dbReference type="ARBA" id="ARBA00005254"/>
    </source>
</evidence>
<evidence type="ECO:0000313" key="2">
    <source>
        <dbReference type="EMBL" id="OAI94761.1"/>
    </source>
</evidence>
<proteinExistence type="inferred from homology"/>
<dbReference type="Gene3D" id="3.90.226.10">
    <property type="entry name" value="2-enoyl-CoA Hydratase, Chain A, domain 1"/>
    <property type="match status" value="1"/>
</dbReference>
<dbReference type="EMBL" id="LUCV01000004">
    <property type="protein sequence ID" value="OAI94761.1"/>
    <property type="molecule type" value="Genomic_DNA"/>
</dbReference>
<name>A0A177SWT1_PSEPU</name>
<dbReference type="InterPro" id="IPR001753">
    <property type="entry name" value="Enoyl-CoA_hydra/iso"/>
</dbReference>
<dbReference type="RefSeq" id="WP_064301334.1">
    <property type="nucleotide sequence ID" value="NZ_LUCV01000004.1"/>
</dbReference>
<comment type="caution">
    <text evidence="2">The sequence shown here is derived from an EMBL/GenBank/DDBJ whole genome shotgun (WGS) entry which is preliminary data.</text>
</comment>
<accession>A0A177SWT1</accession>
<dbReference type="Proteomes" id="UP000077752">
    <property type="component" value="Unassembled WGS sequence"/>
</dbReference>